<keyword evidence="1" id="KW-1133">Transmembrane helix</keyword>
<gene>
    <name evidence="2" type="ORF">QF035_005774</name>
</gene>
<evidence type="ECO:0000313" key="3">
    <source>
        <dbReference type="Proteomes" id="UP001230328"/>
    </source>
</evidence>
<dbReference type="RefSeq" id="WP_307523428.1">
    <property type="nucleotide sequence ID" value="NZ_JAUSZI010000002.1"/>
</dbReference>
<feature type="transmembrane region" description="Helical" evidence="1">
    <location>
        <begin position="312"/>
        <end position="333"/>
    </location>
</feature>
<feature type="transmembrane region" description="Helical" evidence="1">
    <location>
        <begin position="255"/>
        <end position="276"/>
    </location>
</feature>
<feature type="transmembrane region" description="Helical" evidence="1">
    <location>
        <begin position="513"/>
        <end position="534"/>
    </location>
</feature>
<sequence length="542" mass="55682">MTAVASGTSGTRFGVRAGGSRQLAGTWTLLRLALRRDRVMIPLWVAVIGLMVVSMPGSLESVYSTAAERADVARQMLTNSSLRAMYGPVFGDSVGGLTAWRIGTYAGVFAGIMSLLVVVRHTRDEEESGRQEMVSAGMVGRRAPLTSALLAALVANAALALIITGGLAGQGSSGALALGLGTAGVGMVFATMAAIVAQLTESARLAKGLTGGLLGAAFVLRAAGDSSVSDGSSVLTWLSPVGWLENLRSFAGERWWVLLLFVAAVALQGLIAYDLAGRRDVGMSFLPTRPGPATGRLGTAWALAWRLQRGSVLGWSLGFLAAGVAFGGITTGATDLVGDNERTREIIERMGGQSGITDAFLATMVGMLGMVAALYVVQSVLRLHAEETSQRAEPVLANAVGRLRWASGHLLIAFGGATLIMLVGGLGLALGYGQDLPAILGACLVQLPAIWTIGGLAVLLHGVSPTVAPGAWGAAGAVLLLGWIGPALDLPNALLDLSPFGHLPKLPGGDMTWTPVLVLTGIAVALVGVGLVALRRRDLTTG</sequence>
<feature type="transmembrane region" description="Helical" evidence="1">
    <location>
        <begin position="175"/>
        <end position="196"/>
    </location>
</feature>
<feature type="transmembrane region" description="Helical" evidence="1">
    <location>
        <begin position="143"/>
        <end position="163"/>
    </location>
</feature>
<accession>A0ABU0SY13</accession>
<feature type="transmembrane region" description="Helical" evidence="1">
    <location>
        <begin position="467"/>
        <end position="488"/>
    </location>
</feature>
<keyword evidence="1" id="KW-0472">Membrane</keyword>
<name>A0ABU0SY13_9ACTN</name>
<keyword evidence="1" id="KW-0812">Transmembrane</keyword>
<dbReference type="EMBL" id="JAUSZI010000002">
    <property type="protein sequence ID" value="MDQ1028192.1"/>
    <property type="molecule type" value="Genomic_DNA"/>
</dbReference>
<proteinExistence type="predicted"/>
<evidence type="ECO:0000313" key="2">
    <source>
        <dbReference type="EMBL" id="MDQ1028192.1"/>
    </source>
</evidence>
<protein>
    <submittedName>
        <fullName evidence="2">ABC-2 type transport system permease protein</fullName>
    </submittedName>
</protein>
<organism evidence="2 3">
    <name type="scientific">Streptomyces umbrinus</name>
    <dbReference type="NCBI Taxonomy" id="67370"/>
    <lineage>
        <taxon>Bacteria</taxon>
        <taxon>Bacillati</taxon>
        <taxon>Actinomycetota</taxon>
        <taxon>Actinomycetes</taxon>
        <taxon>Kitasatosporales</taxon>
        <taxon>Streptomycetaceae</taxon>
        <taxon>Streptomyces</taxon>
        <taxon>Streptomyces phaeochromogenes group</taxon>
    </lineage>
</organism>
<dbReference type="Proteomes" id="UP001230328">
    <property type="component" value="Unassembled WGS sequence"/>
</dbReference>
<feature type="transmembrane region" description="Helical" evidence="1">
    <location>
        <begin position="410"/>
        <end position="432"/>
    </location>
</feature>
<feature type="transmembrane region" description="Helical" evidence="1">
    <location>
        <begin position="438"/>
        <end position="460"/>
    </location>
</feature>
<feature type="transmembrane region" description="Helical" evidence="1">
    <location>
        <begin position="102"/>
        <end position="122"/>
    </location>
</feature>
<comment type="caution">
    <text evidence="2">The sequence shown here is derived from an EMBL/GenBank/DDBJ whole genome shotgun (WGS) entry which is preliminary data.</text>
</comment>
<evidence type="ECO:0000256" key="1">
    <source>
        <dbReference type="SAM" id="Phobius"/>
    </source>
</evidence>
<keyword evidence="3" id="KW-1185">Reference proteome</keyword>
<feature type="transmembrane region" description="Helical" evidence="1">
    <location>
        <begin position="39"/>
        <end position="59"/>
    </location>
</feature>
<reference evidence="2 3" key="1">
    <citation type="submission" date="2023-07" db="EMBL/GenBank/DDBJ databases">
        <title>Comparative genomics of wheat-associated soil bacteria to identify genetic determinants of phenazine resistance.</title>
        <authorList>
            <person name="Mouncey N."/>
        </authorList>
    </citation>
    <scope>NUCLEOTIDE SEQUENCE [LARGE SCALE GENOMIC DNA]</scope>
    <source>
        <strain evidence="2 3">V2I4</strain>
    </source>
</reference>
<feature type="transmembrane region" description="Helical" evidence="1">
    <location>
        <begin position="359"/>
        <end position="381"/>
    </location>
</feature>
<feature type="transmembrane region" description="Helical" evidence="1">
    <location>
        <begin position="208"/>
        <end position="224"/>
    </location>
</feature>